<protein>
    <submittedName>
        <fullName evidence="2">Uncharacterized protein</fullName>
    </submittedName>
</protein>
<evidence type="ECO:0000313" key="3">
    <source>
        <dbReference type="Proteomes" id="UP001383192"/>
    </source>
</evidence>
<feature type="region of interest" description="Disordered" evidence="1">
    <location>
        <begin position="51"/>
        <end position="74"/>
    </location>
</feature>
<feature type="compositionally biased region" description="Polar residues" evidence="1">
    <location>
        <begin position="57"/>
        <end position="66"/>
    </location>
</feature>
<organism evidence="2 3">
    <name type="scientific">Paramarasmius palmivorus</name>
    <dbReference type="NCBI Taxonomy" id="297713"/>
    <lineage>
        <taxon>Eukaryota</taxon>
        <taxon>Fungi</taxon>
        <taxon>Dikarya</taxon>
        <taxon>Basidiomycota</taxon>
        <taxon>Agaricomycotina</taxon>
        <taxon>Agaricomycetes</taxon>
        <taxon>Agaricomycetidae</taxon>
        <taxon>Agaricales</taxon>
        <taxon>Marasmiineae</taxon>
        <taxon>Marasmiaceae</taxon>
        <taxon>Paramarasmius</taxon>
    </lineage>
</organism>
<evidence type="ECO:0000313" key="2">
    <source>
        <dbReference type="EMBL" id="KAK7019800.1"/>
    </source>
</evidence>
<dbReference type="AlphaFoldDB" id="A0AAW0B1D9"/>
<name>A0AAW0B1D9_9AGAR</name>
<proteinExistence type="predicted"/>
<evidence type="ECO:0000256" key="1">
    <source>
        <dbReference type="SAM" id="MobiDB-lite"/>
    </source>
</evidence>
<comment type="caution">
    <text evidence="2">The sequence shown here is derived from an EMBL/GenBank/DDBJ whole genome shotgun (WGS) entry which is preliminary data.</text>
</comment>
<reference evidence="2 3" key="1">
    <citation type="submission" date="2024-01" db="EMBL/GenBank/DDBJ databases">
        <title>A draft genome for a cacao thread blight-causing isolate of Paramarasmius palmivorus.</title>
        <authorList>
            <person name="Baruah I.K."/>
            <person name="Bukari Y."/>
            <person name="Amoako-Attah I."/>
            <person name="Meinhardt L.W."/>
            <person name="Bailey B.A."/>
            <person name="Cohen S.P."/>
        </authorList>
    </citation>
    <scope>NUCLEOTIDE SEQUENCE [LARGE SCALE GENOMIC DNA]</scope>
    <source>
        <strain evidence="2 3">GH-12</strain>
    </source>
</reference>
<keyword evidence="3" id="KW-1185">Reference proteome</keyword>
<accession>A0AAW0B1D9</accession>
<sequence length="74" mass="8396">MSSKDKTRTFMIYQALEYRYSEQDEAPELCADSSRPVLALSILACNPLHTDKYSATPKATTHTSTIRRSRDPDD</sequence>
<gene>
    <name evidence="2" type="ORF">VNI00_017916</name>
</gene>
<dbReference type="Proteomes" id="UP001383192">
    <property type="component" value="Unassembled WGS sequence"/>
</dbReference>
<dbReference type="EMBL" id="JAYKXP010000197">
    <property type="protein sequence ID" value="KAK7019800.1"/>
    <property type="molecule type" value="Genomic_DNA"/>
</dbReference>